<gene>
    <name evidence="2" type="ORF">X975_23572</name>
</gene>
<feature type="non-terminal residue" evidence="2">
    <location>
        <position position="69"/>
    </location>
</feature>
<name>A0A087V1X4_STEMI</name>
<evidence type="ECO:0000256" key="1">
    <source>
        <dbReference type="SAM" id="SignalP"/>
    </source>
</evidence>
<evidence type="ECO:0000313" key="2">
    <source>
        <dbReference type="EMBL" id="KFM83613.1"/>
    </source>
</evidence>
<dbReference type="STRING" id="407821.A0A087V1X4"/>
<dbReference type="EMBL" id="KL868952">
    <property type="protein sequence ID" value="KFM83613.1"/>
    <property type="molecule type" value="Genomic_DNA"/>
</dbReference>
<reference evidence="2 3" key="1">
    <citation type="submission" date="2013-11" db="EMBL/GenBank/DDBJ databases">
        <title>Genome sequencing of Stegodyphus mimosarum.</title>
        <authorList>
            <person name="Bechsgaard J."/>
        </authorList>
    </citation>
    <scope>NUCLEOTIDE SEQUENCE [LARGE SCALE GENOMIC DNA]</scope>
</reference>
<accession>A0A087V1X4</accession>
<sequence length="69" mass="7596">MSSSYNCSILSAGVVFLALLRLSVAAYHSQERQDDRLSPVILVPGDGGSQLEAKLDKPEIVHYFCNRKT</sequence>
<feature type="signal peptide" evidence="1">
    <location>
        <begin position="1"/>
        <end position="25"/>
    </location>
</feature>
<keyword evidence="3" id="KW-1185">Reference proteome</keyword>
<keyword evidence="1" id="KW-0732">Signal</keyword>
<feature type="chain" id="PRO_5001831152" evidence="1">
    <location>
        <begin position="26"/>
        <end position="69"/>
    </location>
</feature>
<dbReference type="Proteomes" id="UP000054359">
    <property type="component" value="Unassembled WGS sequence"/>
</dbReference>
<protein>
    <submittedName>
        <fullName evidence="2">Group XV phospholipase A2</fullName>
    </submittedName>
</protein>
<dbReference type="OrthoDB" id="190846at2759"/>
<organism evidence="2 3">
    <name type="scientific">Stegodyphus mimosarum</name>
    <name type="common">African social velvet spider</name>
    <dbReference type="NCBI Taxonomy" id="407821"/>
    <lineage>
        <taxon>Eukaryota</taxon>
        <taxon>Metazoa</taxon>
        <taxon>Ecdysozoa</taxon>
        <taxon>Arthropoda</taxon>
        <taxon>Chelicerata</taxon>
        <taxon>Arachnida</taxon>
        <taxon>Araneae</taxon>
        <taxon>Araneomorphae</taxon>
        <taxon>Entelegynae</taxon>
        <taxon>Eresoidea</taxon>
        <taxon>Eresidae</taxon>
        <taxon>Stegodyphus</taxon>
    </lineage>
</organism>
<proteinExistence type="predicted"/>
<dbReference type="AlphaFoldDB" id="A0A087V1X4"/>
<evidence type="ECO:0000313" key="3">
    <source>
        <dbReference type="Proteomes" id="UP000054359"/>
    </source>
</evidence>